<dbReference type="EMBL" id="JALJOV010000303">
    <property type="protein sequence ID" value="KAK9864913.1"/>
    <property type="molecule type" value="Genomic_DNA"/>
</dbReference>
<dbReference type="AlphaFoldDB" id="A0AAW1T7W1"/>
<reference evidence="1 2" key="1">
    <citation type="journal article" date="2024" name="Nat. Commun.">
        <title>Phylogenomics reveals the evolutionary origins of lichenization in chlorophyte algae.</title>
        <authorList>
            <person name="Puginier C."/>
            <person name="Libourel C."/>
            <person name="Otte J."/>
            <person name="Skaloud P."/>
            <person name="Haon M."/>
            <person name="Grisel S."/>
            <person name="Petersen M."/>
            <person name="Berrin J.G."/>
            <person name="Delaux P.M."/>
            <person name="Dal Grande F."/>
            <person name="Keller J."/>
        </authorList>
    </citation>
    <scope>NUCLEOTIDE SEQUENCE [LARGE SCALE GENOMIC DNA]</scope>
    <source>
        <strain evidence="1 2">SAG 2523</strain>
    </source>
</reference>
<accession>A0AAW1T7W1</accession>
<organism evidence="1 2">
    <name type="scientific">Apatococcus fuscideae</name>
    <dbReference type="NCBI Taxonomy" id="2026836"/>
    <lineage>
        <taxon>Eukaryota</taxon>
        <taxon>Viridiplantae</taxon>
        <taxon>Chlorophyta</taxon>
        <taxon>core chlorophytes</taxon>
        <taxon>Trebouxiophyceae</taxon>
        <taxon>Chlorellales</taxon>
        <taxon>Chlorellaceae</taxon>
        <taxon>Apatococcus</taxon>
    </lineage>
</organism>
<dbReference type="Proteomes" id="UP001485043">
    <property type="component" value="Unassembled WGS sequence"/>
</dbReference>
<protein>
    <submittedName>
        <fullName evidence="1">Uncharacterized protein</fullName>
    </submittedName>
</protein>
<evidence type="ECO:0000313" key="2">
    <source>
        <dbReference type="Proteomes" id="UP001485043"/>
    </source>
</evidence>
<name>A0AAW1T7W1_9CHLO</name>
<sequence length="213" mass="23223">MEDAWSVGGGEDYPAGVSSFGGENAPWGMGWQTSERNLVWNDELKMGLLKKIAAAELGIGAAEVEKKIATLQQLLPDIIPKMAQMKAQLLVRLAANVEQLAQRLLDLKLIFPSANVGLMVSKAPALALMENLDHIQQGADAFRRMLPDADLDMIVQEHASVLDTDTFKKALQEAQRLLPGMDVGELLSRDPGMVLQFQRGSTMIAYDPVPGQK</sequence>
<evidence type="ECO:0000313" key="1">
    <source>
        <dbReference type="EMBL" id="KAK9864913.1"/>
    </source>
</evidence>
<proteinExistence type="predicted"/>
<keyword evidence="2" id="KW-1185">Reference proteome</keyword>
<comment type="caution">
    <text evidence="1">The sequence shown here is derived from an EMBL/GenBank/DDBJ whole genome shotgun (WGS) entry which is preliminary data.</text>
</comment>
<gene>
    <name evidence="1" type="ORF">WJX84_006478</name>
</gene>